<protein>
    <submittedName>
        <fullName evidence="2">Uncharacterized protein</fullName>
    </submittedName>
</protein>
<evidence type="ECO:0000256" key="1">
    <source>
        <dbReference type="SAM" id="MobiDB-lite"/>
    </source>
</evidence>
<dbReference type="Proteomes" id="UP000008817">
    <property type="component" value="Chromosome"/>
</dbReference>
<evidence type="ECO:0000313" key="3">
    <source>
        <dbReference type="Proteomes" id="UP000008817"/>
    </source>
</evidence>
<reference evidence="2 3" key="1">
    <citation type="submission" date="2008-04" db="EMBL/GenBank/DDBJ databases">
        <title>Genome diversity and DNA divergence of Rhizobium etli.</title>
        <authorList>
            <person name="Gonzalez V."/>
            <person name="Acosta J.L."/>
            <person name="Santamaria R.I."/>
            <person name="Bustos P."/>
            <person name="Hernandez-Gonzalez I.L."/>
            <person name="Fernandez J.L."/>
            <person name="Diaz R."/>
            <person name="Flores M."/>
            <person name="Mora J."/>
            <person name="Palacios R."/>
            <person name="Davila G."/>
        </authorList>
    </citation>
    <scope>NUCLEOTIDE SEQUENCE [LARGE SCALE GENOMIC DNA]</scope>
    <source>
        <strain evidence="2 3">CIAT 652</strain>
    </source>
</reference>
<gene>
    <name evidence="2" type="ordered locus">RHECIAT_CH0003676</name>
</gene>
<dbReference type="EMBL" id="CP001074">
    <property type="protein sequence ID" value="ACE92615.1"/>
    <property type="molecule type" value="Genomic_DNA"/>
</dbReference>
<dbReference type="AlphaFoldDB" id="B3PYV1"/>
<sequence length="74" mass="7803">MLAHFRASGGDNQQRNADDETGQNRVRGEAHQTQAPRTFSTPIICHSSISLGQGSSPGKTGFNSNDAICLCKAG</sequence>
<dbReference type="HOGENOM" id="CLU_2685230_0_0_5"/>
<feature type="region of interest" description="Disordered" evidence="1">
    <location>
        <begin position="1"/>
        <end position="39"/>
    </location>
</feature>
<dbReference type="KEGG" id="rec:RHECIAT_CH0003676"/>
<accession>B3PYV1</accession>
<proteinExistence type="predicted"/>
<organism evidence="2 3">
    <name type="scientific">Rhizobium etli (strain CIAT 652)</name>
    <dbReference type="NCBI Taxonomy" id="491916"/>
    <lineage>
        <taxon>Bacteria</taxon>
        <taxon>Pseudomonadati</taxon>
        <taxon>Pseudomonadota</taxon>
        <taxon>Alphaproteobacteria</taxon>
        <taxon>Hyphomicrobiales</taxon>
        <taxon>Rhizobiaceae</taxon>
        <taxon>Rhizobium/Agrobacterium group</taxon>
        <taxon>Rhizobium</taxon>
    </lineage>
</organism>
<evidence type="ECO:0000313" key="2">
    <source>
        <dbReference type="EMBL" id="ACE92615.1"/>
    </source>
</evidence>
<name>B3PYV1_RHIE6</name>